<feature type="transmembrane region" description="Helical" evidence="3">
    <location>
        <begin position="765"/>
        <end position="784"/>
    </location>
</feature>
<feature type="region of interest" description="Disordered" evidence="2">
    <location>
        <begin position="793"/>
        <end position="818"/>
    </location>
</feature>
<dbReference type="PANTHER" id="PTHR11102:SF147">
    <property type="entry name" value="SEL1L ADAPTOR SUBUNIT OF ERAD E3 UBIQUITIN LIGASE"/>
    <property type="match status" value="1"/>
</dbReference>
<dbReference type="PANTHER" id="PTHR11102">
    <property type="entry name" value="SEL-1-LIKE PROTEIN"/>
    <property type="match status" value="1"/>
</dbReference>
<dbReference type="STRING" id="1198029.A0A1U7LWY1"/>
<dbReference type="GO" id="GO:0036503">
    <property type="term" value="P:ERAD pathway"/>
    <property type="evidence" value="ECO:0007669"/>
    <property type="project" value="TreeGrafter"/>
</dbReference>
<comment type="similarity">
    <text evidence="1">Belongs to the sel-1 family.</text>
</comment>
<dbReference type="Gene3D" id="1.25.40.10">
    <property type="entry name" value="Tetratricopeptide repeat domain"/>
    <property type="match status" value="3"/>
</dbReference>
<keyword evidence="3" id="KW-1133">Transmembrane helix</keyword>
<evidence type="ECO:0000256" key="3">
    <source>
        <dbReference type="SAM" id="Phobius"/>
    </source>
</evidence>
<evidence type="ECO:0000256" key="1">
    <source>
        <dbReference type="ARBA" id="ARBA00038101"/>
    </source>
</evidence>
<feature type="chain" id="PRO_5011984649" evidence="4">
    <location>
        <begin position="20"/>
        <end position="818"/>
    </location>
</feature>
<keyword evidence="3" id="KW-0812">Transmembrane</keyword>
<evidence type="ECO:0000313" key="6">
    <source>
        <dbReference type="Proteomes" id="UP000186594"/>
    </source>
</evidence>
<reference evidence="5 6" key="1">
    <citation type="submission" date="2016-04" db="EMBL/GenBank/DDBJ databases">
        <title>Evolutionary innovation and constraint leading to complex multicellularity in the Ascomycota.</title>
        <authorList>
            <person name="Cisse O."/>
            <person name="Nguyen A."/>
            <person name="Hewitt D.A."/>
            <person name="Jedd G."/>
            <person name="Stajich J.E."/>
        </authorList>
    </citation>
    <scope>NUCLEOTIDE SEQUENCE [LARGE SCALE GENOMIC DNA]</scope>
    <source>
        <strain evidence="5 6">DAH-3</strain>
    </source>
</reference>
<keyword evidence="4" id="KW-0732">Signal</keyword>
<feature type="signal peptide" evidence="4">
    <location>
        <begin position="1"/>
        <end position="19"/>
    </location>
</feature>
<dbReference type="OMA" id="LLGHWMD"/>
<protein>
    <submittedName>
        <fullName evidence="5">Protein sel-1 1</fullName>
    </submittedName>
</protein>
<name>A0A1U7LWY1_NEOID</name>
<gene>
    <name evidence="5" type="ORF">NEOLI_000440</name>
</gene>
<keyword evidence="6" id="KW-1185">Reference proteome</keyword>
<dbReference type="Pfam" id="PF08238">
    <property type="entry name" value="Sel1"/>
    <property type="match status" value="12"/>
</dbReference>
<evidence type="ECO:0000256" key="2">
    <source>
        <dbReference type="SAM" id="MobiDB-lite"/>
    </source>
</evidence>
<dbReference type="InterPro" id="IPR006597">
    <property type="entry name" value="Sel1-like"/>
</dbReference>
<dbReference type="InterPro" id="IPR050767">
    <property type="entry name" value="Sel1_AlgK"/>
</dbReference>
<dbReference type="InterPro" id="IPR011990">
    <property type="entry name" value="TPR-like_helical_dom_sf"/>
</dbReference>
<organism evidence="5 6">
    <name type="scientific">Neolecta irregularis (strain DAH-3)</name>
    <dbReference type="NCBI Taxonomy" id="1198029"/>
    <lineage>
        <taxon>Eukaryota</taxon>
        <taxon>Fungi</taxon>
        <taxon>Dikarya</taxon>
        <taxon>Ascomycota</taxon>
        <taxon>Taphrinomycotina</taxon>
        <taxon>Neolectales</taxon>
        <taxon>Neolectaceae</taxon>
        <taxon>Neolecta</taxon>
    </lineage>
</organism>
<dbReference type="SMART" id="SM00671">
    <property type="entry name" value="SEL1"/>
    <property type="match status" value="11"/>
</dbReference>
<evidence type="ECO:0000313" key="5">
    <source>
        <dbReference type="EMBL" id="OLL27144.1"/>
    </source>
</evidence>
<proteinExistence type="inferred from homology"/>
<dbReference type="EMBL" id="LXFE01000119">
    <property type="protein sequence ID" value="OLL27144.1"/>
    <property type="molecule type" value="Genomic_DNA"/>
</dbReference>
<evidence type="ECO:0000256" key="4">
    <source>
        <dbReference type="SAM" id="SignalP"/>
    </source>
</evidence>
<comment type="caution">
    <text evidence="5">The sequence shown here is derived from an EMBL/GenBank/DDBJ whole genome shotgun (WGS) entry which is preliminary data.</text>
</comment>
<dbReference type="AlphaFoldDB" id="A0A1U7LWY1"/>
<dbReference type="Proteomes" id="UP000186594">
    <property type="component" value="Unassembled WGS sequence"/>
</dbReference>
<sequence>MRLYYGILSLFGILRGVSAQEESNSPHVFDPTLQQYVPELQHSSSEEYLSQIKDAIYFEDARDEETMALVDSALLSLKSNSKRNNRQESRSSSPSVIPTLLRSLVSVLFSQLRSLEDSSSSSNSHAMNNALELLKKAAIRGNSDAMWLLGEFNFHGNYSIIPNYPEAIKWYTESAIKTGNPSAQAMLGFLYATGYGDANARDQGMAHLYYTFAALSGDVRYEMTLGYRHFNGIGTPKSCEDAVVYYKKAADSAIKWWQTGPPGGQYLARHDYSLPEDDGGIYGDGASSTISIHHKKSQPTDASKELDDVLEYLRFMAEKGDITSQFGLGRLYYDGSRATNRNFQKSLFYFQGVARQYWTSSGAMVPNPLPGTALAAAKSAGYIGRMYLRGEGVAQNFEKAAQWFQRGIDLGDSVSQNGIGYMFLNGLGLKKDIKRGYEYFKAAADQDFAPAQMNLGKVYLERKEVNVALKLFESSARHGNIEALYHLAELSNSGKARERDCNLATLYYKTVAERIECGRSTIPDANAAIEAGDLDRAIIGYLIAAEQGYEVAQTNVAYLLDQDKHRLSLSFLQKPPNGTNEELALIYYSRSSTQGNIDAIVKVGDFYFKGIGTAPDYAKAANCYASASDTKLSPMAYWNLGWMYENGYGMKQDYNLAKRYYDHAIQISPNSWLPVQLALLKLRVRSAWNTLTGAPINSIGDDENPPPQITVKSAIQQLFKRYQQPALGQNKGKAQASTKMPENVLDDYQQDVLEDDYLEDFEDSILETLAILGLCGFVAFLLWWRQNQQLREGQQQNHRPQNNEGRDEPGLPIPPPLL</sequence>
<accession>A0A1U7LWY1</accession>
<dbReference type="SUPFAM" id="SSF81901">
    <property type="entry name" value="HCP-like"/>
    <property type="match status" value="3"/>
</dbReference>
<dbReference type="GO" id="GO:0005789">
    <property type="term" value="C:endoplasmic reticulum membrane"/>
    <property type="evidence" value="ECO:0007669"/>
    <property type="project" value="TreeGrafter"/>
</dbReference>
<keyword evidence="3" id="KW-0472">Membrane</keyword>
<dbReference type="OrthoDB" id="27934at2759"/>